<dbReference type="InterPro" id="IPR049337">
    <property type="entry name" value="TOR1A_C"/>
</dbReference>
<evidence type="ECO:0000259" key="1">
    <source>
        <dbReference type="Pfam" id="PF21376"/>
    </source>
</evidence>
<evidence type="ECO:0000313" key="2">
    <source>
        <dbReference type="EMBL" id="GMR42982.1"/>
    </source>
</evidence>
<organism evidence="2 3">
    <name type="scientific">Pristionchus mayeri</name>
    <dbReference type="NCBI Taxonomy" id="1317129"/>
    <lineage>
        <taxon>Eukaryota</taxon>
        <taxon>Metazoa</taxon>
        <taxon>Ecdysozoa</taxon>
        <taxon>Nematoda</taxon>
        <taxon>Chromadorea</taxon>
        <taxon>Rhabditida</taxon>
        <taxon>Rhabditina</taxon>
        <taxon>Diplogasteromorpha</taxon>
        <taxon>Diplogasteroidea</taxon>
        <taxon>Neodiplogasteridae</taxon>
        <taxon>Pristionchus</taxon>
    </lineage>
</organism>
<dbReference type="InterPro" id="IPR010448">
    <property type="entry name" value="Torsin"/>
</dbReference>
<dbReference type="GO" id="GO:0005737">
    <property type="term" value="C:cytoplasm"/>
    <property type="evidence" value="ECO:0007669"/>
    <property type="project" value="UniProtKB-ARBA"/>
</dbReference>
<reference evidence="3" key="1">
    <citation type="submission" date="2022-10" db="EMBL/GenBank/DDBJ databases">
        <title>Genome assembly of Pristionchus species.</title>
        <authorList>
            <person name="Yoshida K."/>
            <person name="Sommer R.J."/>
        </authorList>
    </citation>
    <scope>NUCLEOTIDE SEQUENCE [LARGE SCALE GENOMIC DNA]</scope>
    <source>
        <strain evidence="3">RS5460</strain>
    </source>
</reference>
<dbReference type="PANTHER" id="PTHR10760">
    <property type="entry name" value="TORSIN"/>
    <property type="match status" value="1"/>
</dbReference>
<name>A0AAN4ZKH6_9BILA</name>
<dbReference type="PANTHER" id="PTHR10760:SF2">
    <property type="entry name" value="LD13476P-RELATED"/>
    <property type="match status" value="1"/>
</dbReference>
<dbReference type="Pfam" id="PF21376">
    <property type="entry name" value="TOR1A_C"/>
    <property type="match status" value="1"/>
</dbReference>
<dbReference type="AlphaFoldDB" id="A0AAN4ZKH6"/>
<proteinExistence type="predicted"/>
<dbReference type="GO" id="GO:0005524">
    <property type="term" value="F:ATP binding"/>
    <property type="evidence" value="ECO:0007669"/>
    <property type="project" value="InterPro"/>
</dbReference>
<dbReference type="Proteomes" id="UP001328107">
    <property type="component" value="Unassembled WGS sequence"/>
</dbReference>
<protein>
    <recommendedName>
        <fullName evidence="1">Torsin-1A C-terminal domain-containing protein</fullName>
    </recommendedName>
</protein>
<accession>A0AAN4ZKH6</accession>
<keyword evidence="3" id="KW-1185">Reference proteome</keyword>
<feature type="non-terminal residue" evidence="2">
    <location>
        <position position="119"/>
    </location>
</feature>
<gene>
    <name evidence="2" type="ORF">PMAYCL1PPCAC_13177</name>
</gene>
<sequence>AHRASGKPRTKLRAVDFEKIVTENIFYGDGGLRKSQIIQNQLIDHYVPFLPLERQHAKECIRTYLRSRDLAAVKDESLIEEILAELLYFPASDPVFSKSGCKRLEQKTDVALAEWKARK</sequence>
<dbReference type="GO" id="GO:0016887">
    <property type="term" value="F:ATP hydrolysis activity"/>
    <property type="evidence" value="ECO:0007669"/>
    <property type="project" value="InterPro"/>
</dbReference>
<dbReference type="EMBL" id="BTRK01000003">
    <property type="protein sequence ID" value="GMR42982.1"/>
    <property type="molecule type" value="Genomic_DNA"/>
</dbReference>
<comment type="caution">
    <text evidence="2">The sequence shown here is derived from an EMBL/GenBank/DDBJ whole genome shotgun (WGS) entry which is preliminary data.</text>
</comment>
<feature type="domain" description="Torsin-1A C-terminal" evidence="1">
    <location>
        <begin position="52"/>
        <end position="109"/>
    </location>
</feature>
<feature type="non-terminal residue" evidence="2">
    <location>
        <position position="1"/>
    </location>
</feature>
<dbReference type="GO" id="GO:0071218">
    <property type="term" value="P:cellular response to misfolded protein"/>
    <property type="evidence" value="ECO:0007669"/>
    <property type="project" value="TreeGrafter"/>
</dbReference>
<evidence type="ECO:0000313" key="3">
    <source>
        <dbReference type="Proteomes" id="UP001328107"/>
    </source>
</evidence>